<dbReference type="AlphaFoldDB" id="A0A0B0DFF9"/>
<dbReference type="PANTHER" id="PTHR10996">
    <property type="entry name" value="2-HYDROXYACID DEHYDROGENASE-RELATED"/>
    <property type="match status" value="1"/>
</dbReference>
<dbReference type="GO" id="GO:0051287">
    <property type="term" value="F:NAD binding"/>
    <property type="evidence" value="ECO:0007669"/>
    <property type="project" value="InterPro"/>
</dbReference>
<dbReference type="Gene3D" id="3.40.50.720">
    <property type="entry name" value="NAD(P)-binding Rossmann-like Domain"/>
    <property type="match status" value="2"/>
</dbReference>
<protein>
    <submittedName>
        <fullName evidence="4">Hydroxyacid dehydrogenase</fullName>
    </submittedName>
</protein>
<dbReference type="eggNOG" id="COG0111">
    <property type="taxonomic scope" value="Bacteria"/>
</dbReference>
<dbReference type="EMBL" id="JROM01000041">
    <property type="protein sequence ID" value="KHE73984.1"/>
    <property type="molecule type" value="Genomic_DNA"/>
</dbReference>
<evidence type="ECO:0000259" key="3">
    <source>
        <dbReference type="Pfam" id="PF02826"/>
    </source>
</evidence>
<evidence type="ECO:0000313" key="5">
    <source>
        <dbReference type="Proteomes" id="UP000030664"/>
    </source>
</evidence>
<dbReference type="InterPro" id="IPR050223">
    <property type="entry name" value="D-isomer_2-hydroxyacid_DH"/>
</dbReference>
<proteinExistence type="predicted"/>
<feature type="domain" description="D-isomer specific 2-hydroxyacid dehydrogenase NAD-binding" evidence="3">
    <location>
        <begin position="113"/>
        <end position="284"/>
    </location>
</feature>
<accession>A0A0B0DFF9</accession>
<evidence type="ECO:0000313" key="4">
    <source>
        <dbReference type="EMBL" id="KHE73984.1"/>
    </source>
</evidence>
<dbReference type="STRING" id="223184.AS25_09400"/>
<dbReference type="PANTHER" id="PTHR10996:SF178">
    <property type="entry name" value="2-HYDROXYACID DEHYDROGENASE YGL185C-RELATED"/>
    <property type="match status" value="1"/>
</dbReference>
<dbReference type="SUPFAM" id="SSF51735">
    <property type="entry name" value="NAD(P)-binding Rossmann-fold domains"/>
    <property type="match status" value="1"/>
</dbReference>
<reference evidence="4 5" key="1">
    <citation type="submission" date="2014-09" db="EMBL/GenBank/DDBJ databases">
        <title>High-quality draft genome sequence of Kocuria marina SO9-6, an actinobacterium isolated from a copper mine.</title>
        <authorList>
            <person name="Castro D.B."/>
            <person name="Pereira L.B."/>
            <person name="Silva M.V."/>
            <person name="Silva B.P."/>
            <person name="Zanardi B.R."/>
            <person name="Carlos C."/>
            <person name="Belgini D.R."/>
            <person name="Limache E.G."/>
            <person name="Lacerda G.V."/>
            <person name="Nery M.B."/>
            <person name="Gomes M.B."/>
            <person name="Souza S."/>
            <person name="Silva T.M."/>
            <person name="Rodrigues V.D."/>
            <person name="Paulino L.C."/>
            <person name="Vicentini R."/>
            <person name="Ferraz L.F."/>
            <person name="Ottoboni L.M."/>
        </authorList>
    </citation>
    <scope>NUCLEOTIDE SEQUENCE [LARGE SCALE GENOMIC DNA]</scope>
    <source>
        <strain evidence="4 5">SO9-6</strain>
    </source>
</reference>
<keyword evidence="2" id="KW-0520">NAD</keyword>
<keyword evidence="1" id="KW-0560">Oxidoreductase</keyword>
<organism evidence="4 5">
    <name type="scientific">Kocuria marina</name>
    <dbReference type="NCBI Taxonomy" id="223184"/>
    <lineage>
        <taxon>Bacteria</taxon>
        <taxon>Bacillati</taxon>
        <taxon>Actinomycetota</taxon>
        <taxon>Actinomycetes</taxon>
        <taxon>Micrococcales</taxon>
        <taxon>Micrococcaceae</taxon>
        <taxon>Kocuria</taxon>
    </lineage>
</organism>
<dbReference type="GO" id="GO:0005829">
    <property type="term" value="C:cytosol"/>
    <property type="evidence" value="ECO:0007669"/>
    <property type="project" value="TreeGrafter"/>
</dbReference>
<dbReference type="GO" id="GO:0030267">
    <property type="term" value="F:glyoxylate reductase (NADPH) activity"/>
    <property type="evidence" value="ECO:0007669"/>
    <property type="project" value="TreeGrafter"/>
</dbReference>
<sequence>MSHSQDVPLSDLRVISLPEQQLFDEISAETTDFTCVLWDLENEPEGCAREDVDIAVAPYYSGRWLKDPSVVRDVSLVQLQSTGFDGVPEKIGEDVALAAGGWVHAAGTAEIALGLIITAQRNLDRAVLQQHEGVYKRYFSRAVADSRVTVVGVGEIGSAVISRLAPFEVELTRVASRAREDEAGRIHGIDELDEILPRTDILVLALPLIDATRDLVGERTLALLPDDALVVNVGRGPVVNTDALTAEVVSGRLRCALDVVDPEPLPGDHPLMSAAGSIVLPHVGGSNVSFRPRVRKLILEQLELIRQGRSPQFLVQPGRLALQDE</sequence>
<dbReference type="PROSITE" id="PS00671">
    <property type="entry name" value="D_2_HYDROXYACID_DH_3"/>
    <property type="match status" value="1"/>
</dbReference>
<evidence type="ECO:0000256" key="1">
    <source>
        <dbReference type="ARBA" id="ARBA00023002"/>
    </source>
</evidence>
<name>A0A0B0DFF9_9MICC</name>
<dbReference type="RefSeq" id="WP_035964617.1">
    <property type="nucleotide sequence ID" value="NZ_JAQDQP010000002.1"/>
</dbReference>
<dbReference type="InterPro" id="IPR036291">
    <property type="entry name" value="NAD(P)-bd_dom_sf"/>
</dbReference>
<evidence type="ECO:0000256" key="2">
    <source>
        <dbReference type="ARBA" id="ARBA00023027"/>
    </source>
</evidence>
<dbReference type="Pfam" id="PF02826">
    <property type="entry name" value="2-Hacid_dh_C"/>
    <property type="match status" value="1"/>
</dbReference>
<dbReference type="Proteomes" id="UP000030664">
    <property type="component" value="Unassembled WGS sequence"/>
</dbReference>
<gene>
    <name evidence="4" type="ORF">AS25_09400</name>
</gene>
<dbReference type="InterPro" id="IPR029753">
    <property type="entry name" value="D-isomer_DH_CS"/>
</dbReference>
<dbReference type="GO" id="GO:0016618">
    <property type="term" value="F:hydroxypyruvate reductase [NAD(P)H] activity"/>
    <property type="evidence" value="ECO:0007669"/>
    <property type="project" value="TreeGrafter"/>
</dbReference>
<comment type="caution">
    <text evidence="4">The sequence shown here is derived from an EMBL/GenBank/DDBJ whole genome shotgun (WGS) entry which is preliminary data.</text>
</comment>
<dbReference type="InterPro" id="IPR006140">
    <property type="entry name" value="D-isomer_DH_NAD-bd"/>
</dbReference>